<comment type="caution">
    <text evidence="1">The sequence shown here is derived from an EMBL/GenBank/DDBJ whole genome shotgun (WGS) entry which is preliminary data.</text>
</comment>
<dbReference type="Proteomes" id="UP000592180">
    <property type="component" value="Unassembled WGS sequence"/>
</dbReference>
<gene>
    <name evidence="1" type="ORF">HNP38_002946</name>
</gene>
<evidence type="ECO:0008006" key="3">
    <source>
        <dbReference type="Google" id="ProtNLM"/>
    </source>
</evidence>
<evidence type="ECO:0000313" key="1">
    <source>
        <dbReference type="EMBL" id="MBB4807640.1"/>
    </source>
</evidence>
<dbReference type="EMBL" id="JACHLE010000004">
    <property type="protein sequence ID" value="MBB4807640.1"/>
    <property type="molecule type" value="Genomic_DNA"/>
</dbReference>
<accession>A0A840KJF7</accession>
<organism evidence="1 2">
    <name type="scientific">Chryseobacterium defluvii</name>
    <dbReference type="NCBI Taxonomy" id="160396"/>
    <lineage>
        <taxon>Bacteria</taxon>
        <taxon>Pseudomonadati</taxon>
        <taxon>Bacteroidota</taxon>
        <taxon>Flavobacteriia</taxon>
        <taxon>Flavobacteriales</taxon>
        <taxon>Weeksellaceae</taxon>
        <taxon>Chryseobacterium group</taxon>
        <taxon>Chryseobacterium</taxon>
    </lineage>
</organism>
<keyword evidence="2" id="KW-1185">Reference proteome</keyword>
<dbReference type="RefSeq" id="WP_184190727.1">
    <property type="nucleotide sequence ID" value="NZ_JACHLE010000004.1"/>
</dbReference>
<name>A0A840KJF7_9FLAO</name>
<dbReference type="AlphaFoldDB" id="A0A840KJF7"/>
<evidence type="ECO:0000313" key="2">
    <source>
        <dbReference type="Proteomes" id="UP000592180"/>
    </source>
</evidence>
<proteinExistence type="predicted"/>
<protein>
    <recommendedName>
        <fullName evidence="3">WG repeat protein</fullName>
    </recommendedName>
</protein>
<reference evidence="1 2" key="1">
    <citation type="submission" date="2020-08" db="EMBL/GenBank/DDBJ databases">
        <title>Functional genomics of gut bacteria from endangered species of beetles.</title>
        <authorList>
            <person name="Carlos-Shanley C."/>
        </authorList>
    </citation>
    <scope>NUCLEOTIDE SEQUENCE [LARGE SCALE GENOMIC DNA]</scope>
    <source>
        <strain evidence="1 2">S00151</strain>
    </source>
</reference>
<sequence>MKKGVLLILMLFLFLGKAQEKKYMLLQNGDLIIYKDKGDGSFAMNNYVFRYGKLETNSNVFKPSNQKEIDDFYNMVIPLQNVKSDPVTAFNGFKNKVFTVKNKNAEHESRYVFYGNQLYSSTDFSGYTEEFPLMLYNGWKSEQEEPVKYLIHEIEGITFFAVDNKIFPFQLKTFFNDVFPDCEVKPSKVNFANPQFYGTLKIESKSIQKGDNYLDFYGVNDNLGNNILPVKYQKIIITTDAILAKENGYWYFYDFYGYKIMKTGYRKILPLKIEDQNYESNPKIETKGMLQYAVLEKNEPKILGRIYENNENSEFISLWRVYDVCGTKMGSWSTTQSQIRLKDNDVSIWTKTDLYNSRLMAIESLNDHVVFENKQISHIGEHIGVIGYLNKIDSTQSFGKIGDGFVYFVKTKINNKEGLLGLKLSCYGQECSKYIVSQENFVNSNNDKSTIPQFDKIEDVMSDLPLLTFQGNDYQDYFYFPLETDNANNNLYPHIYYKITDNGKMALYSPRLQYLMYVTPKYKRLDDLKNRFSRFEDEKGKSGWLSEDGEEFYDL</sequence>